<feature type="compositionally biased region" description="Basic and acidic residues" evidence="1">
    <location>
        <begin position="201"/>
        <end position="214"/>
    </location>
</feature>
<sequence length="214" mass="24126">MAYLYGTEKAVKKRTARLNQDQDNKERSKITSHHPLQLDDGRVIGATGGRLIDEVDGVVITPSGEETDVIVRKELDTEVGRKAEKLIVLGSKEESTVAEDVVVIYRTTGHLLQQHHLAEQRRRIRWCSQVGVGGGAGRALNTRPLILIVVVHVTMQNGRSTAEGKNERSKEKREEEREEERKEEEEGTGEGMDGKDENEERDQTSDSFLLRRDQ</sequence>
<dbReference type="AlphaFoldDB" id="A0A2A6BFA2"/>
<reference evidence="3" key="1">
    <citation type="journal article" date="2008" name="Nat. Genet.">
        <title>The Pristionchus pacificus genome provides a unique perspective on nematode lifestyle and parasitism.</title>
        <authorList>
            <person name="Dieterich C."/>
            <person name="Clifton S.W."/>
            <person name="Schuster L.N."/>
            <person name="Chinwalla A."/>
            <person name="Delehaunty K."/>
            <person name="Dinkelacker I."/>
            <person name="Fulton L."/>
            <person name="Fulton R."/>
            <person name="Godfrey J."/>
            <person name="Minx P."/>
            <person name="Mitreva M."/>
            <person name="Roeseler W."/>
            <person name="Tian H."/>
            <person name="Witte H."/>
            <person name="Yang S.P."/>
            <person name="Wilson R.K."/>
            <person name="Sommer R.J."/>
        </authorList>
    </citation>
    <scope>NUCLEOTIDE SEQUENCE [LARGE SCALE GENOMIC DNA]</scope>
    <source>
        <strain evidence="3">PS312</strain>
    </source>
</reference>
<feature type="compositionally biased region" description="Basic and acidic residues" evidence="1">
    <location>
        <begin position="162"/>
        <end position="175"/>
    </location>
</feature>
<evidence type="ECO:0000313" key="2">
    <source>
        <dbReference type="EnsemblMetazoa" id="PPA44375.1"/>
    </source>
</evidence>
<keyword evidence="3" id="KW-1185">Reference proteome</keyword>
<evidence type="ECO:0000313" key="3">
    <source>
        <dbReference type="Proteomes" id="UP000005239"/>
    </source>
</evidence>
<evidence type="ECO:0000256" key="1">
    <source>
        <dbReference type="SAM" id="MobiDB-lite"/>
    </source>
</evidence>
<reference evidence="2" key="2">
    <citation type="submission" date="2022-06" db="UniProtKB">
        <authorList>
            <consortium name="EnsemblMetazoa"/>
        </authorList>
    </citation>
    <scope>IDENTIFICATION</scope>
    <source>
        <strain evidence="2">PS312</strain>
    </source>
</reference>
<feature type="region of interest" description="Disordered" evidence="1">
    <location>
        <begin position="14"/>
        <end position="35"/>
    </location>
</feature>
<dbReference type="Proteomes" id="UP000005239">
    <property type="component" value="Unassembled WGS sequence"/>
</dbReference>
<accession>A0A2A6BFA2</accession>
<gene>
    <name evidence="2" type="primary">WBGene00282744</name>
</gene>
<name>A0A2A6BFA2_PRIPA</name>
<feature type="compositionally biased region" description="Basic and acidic residues" evidence="1">
    <location>
        <begin position="20"/>
        <end position="29"/>
    </location>
</feature>
<accession>A0A8R1UZ61</accession>
<proteinExistence type="predicted"/>
<feature type="region of interest" description="Disordered" evidence="1">
    <location>
        <begin position="158"/>
        <end position="214"/>
    </location>
</feature>
<dbReference type="EnsemblMetazoa" id="PPA44375.1">
    <property type="protein sequence ID" value="PPA44375.1"/>
    <property type="gene ID" value="WBGene00282744"/>
</dbReference>
<organism evidence="2 3">
    <name type="scientific">Pristionchus pacificus</name>
    <name type="common">Parasitic nematode worm</name>
    <dbReference type="NCBI Taxonomy" id="54126"/>
    <lineage>
        <taxon>Eukaryota</taxon>
        <taxon>Metazoa</taxon>
        <taxon>Ecdysozoa</taxon>
        <taxon>Nematoda</taxon>
        <taxon>Chromadorea</taxon>
        <taxon>Rhabditida</taxon>
        <taxon>Rhabditina</taxon>
        <taxon>Diplogasteromorpha</taxon>
        <taxon>Diplogasteroidea</taxon>
        <taxon>Neodiplogasteridae</taxon>
        <taxon>Pristionchus</taxon>
    </lineage>
</organism>
<protein>
    <submittedName>
        <fullName evidence="2">Uncharacterized protein</fullName>
    </submittedName>
</protein>
<feature type="compositionally biased region" description="Acidic residues" evidence="1">
    <location>
        <begin position="176"/>
        <end position="188"/>
    </location>
</feature>